<keyword evidence="3" id="KW-0479">Metal-binding</keyword>
<dbReference type="SUPFAM" id="SSF53474">
    <property type="entry name" value="alpha/beta-Hydrolases"/>
    <property type="match status" value="1"/>
</dbReference>
<evidence type="ECO:0000256" key="1">
    <source>
        <dbReference type="ARBA" id="ARBA00006249"/>
    </source>
</evidence>
<comment type="similarity">
    <text evidence="1">Belongs to the tannase family.</text>
</comment>
<sequence length="522" mass="56861">MRNSRTVIASAVFPILALLLLTTPLSAQQSCKELRSLRLPNTVITSATTVYAGSFTPPGFHAPLGTLPAFCRVAATTKPAIRFEVWLPLHHWNGKFQGVGNGGTAGVISYRAMAGALRRGYATASTDTGHANRPPTNGFDATWALGHPELVADFGYRGLHLTTVNAKQIAQEFYGKEPVHSYYVGCSQGGQQGLMEAQRFPEDYDGLLVGDPANNWTRHYAGAHLWYSLATLKDPQSYIPPAKVPILAKAVVAACDTLDGIADGVLDDPRQCHFDPAVLTCRAGQDAASCFTPRQVKAIKQIWAGAHDSKGELIVPPIVPGGEDGPGGWSSWITGNRPFNSTHWKAADGVFQNMIFEDRSYNPLHFNYDTDMKTMLAKTSRSMDAVNPDLRPLRRRGGKLILYHGWSDPDISPLNTINYYNQVEATVGRDTPQFVRLFMVPGMNHCAGGPGPNHFDGVTALEEWVEDGEAPEKIIAFHTTEGEIDRTRPLCPYPQVAVYNGKGSTNNAANFSCRLPSQKAAR</sequence>
<dbReference type="InterPro" id="IPR011118">
    <property type="entry name" value="Tannase/feruloyl_esterase"/>
</dbReference>
<dbReference type="EMBL" id="CP121194">
    <property type="protein sequence ID" value="XBH09898.1"/>
    <property type="molecule type" value="Genomic_DNA"/>
</dbReference>
<evidence type="ECO:0000256" key="4">
    <source>
        <dbReference type="ARBA" id="ARBA00022729"/>
    </source>
</evidence>
<gene>
    <name evidence="8" type="ORF">P4G45_15630</name>
    <name evidence="9" type="ORF">P8936_16840</name>
</gene>
<accession>A0AAU7CY60</accession>
<dbReference type="EMBL" id="CP121195">
    <property type="protein sequence ID" value="XBH13333.1"/>
    <property type="molecule type" value="Genomic_DNA"/>
</dbReference>
<accession>A0AAU7D892</accession>
<evidence type="ECO:0000313" key="9">
    <source>
        <dbReference type="EMBL" id="XBH13333.1"/>
    </source>
</evidence>
<evidence type="ECO:0000256" key="7">
    <source>
        <dbReference type="ARBA" id="ARBA00023157"/>
    </source>
</evidence>
<evidence type="ECO:0000256" key="2">
    <source>
        <dbReference type="ARBA" id="ARBA00022487"/>
    </source>
</evidence>
<keyword evidence="7" id="KW-1015">Disulfide bond</keyword>
<name>A0AAU7D892_9BACT</name>
<keyword evidence="4" id="KW-0732">Signal</keyword>
<dbReference type="Pfam" id="PF07519">
    <property type="entry name" value="Tannase"/>
    <property type="match status" value="1"/>
</dbReference>
<dbReference type="Gene3D" id="3.40.50.1820">
    <property type="entry name" value="alpha/beta hydrolase"/>
    <property type="match status" value="1"/>
</dbReference>
<keyword evidence="2" id="KW-0719">Serine esterase</keyword>
<dbReference type="GO" id="GO:0046872">
    <property type="term" value="F:metal ion binding"/>
    <property type="evidence" value="ECO:0007669"/>
    <property type="project" value="UniProtKB-KW"/>
</dbReference>
<dbReference type="AlphaFoldDB" id="A0AAU7D892"/>
<dbReference type="KEGG" id="epl:P4G45_15630"/>
<dbReference type="GO" id="GO:0052689">
    <property type="term" value="F:carboxylic ester hydrolase activity"/>
    <property type="evidence" value="ECO:0007669"/>
    <property type="project" value="UniProtKB-KW"/>
</dbReference>
<keyword evidence="6" id="KW-0106">Calcium</keyword>
<dbReference type="PANTHER" id="PTHR33938:SF15">
    <property type="entry name" value="FERULOYL ESTERASE B-RELATED"/>
    <property type="match status" value="1"/>
</dbReference>
<dbReference type="RefSeq" id="WP_348267406.1">
    <property type="nucleotide sequence ID" value="NZ_CP121194.1"/>
</dbReference>
<reference evidence="9" key="1">
    <citation type="submission" date="2023-03" db="EMBL/GenBank/DDBJ databases">
        <title>Edaphobacter sp.</title>
        <authorList>
            <person name="Huber K.J."/>
            <person name="Papendorf J."/>
            <person name="Pilke C."/>
            <person name="Bunk B."/>
            <person name="Sproeer C."/>
            <person name="Pester M."/>
        </authorList>
    </citation>
    <scope>NUCLEOTIDE SEQUENCE</scope>
    <source>
        <strain evidence="8">DSM 109919</strain>
        <strain evidence="9">DSM 109920</strain>
    </source>
</reference>
<evidence type="ECO:0000256" key="5">
    <source>
        <dbReference type="ARBA" id="ARBA00022801"/>
    </source>
</evidence>
<evidence type="ECO:0000313" key="8">
    <source>
        <dbReference type="EMBL" id="XBH09898.1"/>
    </source>
</evidence>
<dbReference type="InterPro" id="IPR029058">
    <property type="entry name" value="AB_hydrolase_fold"/>
</dbReference>
<evidence type="ECO:0000256" key="6">
    <source>
        <dbReference type="ARBA" id="ARBA00022837"/>
    </source>
</evidence>
<proteinExistence type="inferred from homology"/>
<evidence type="ECO:0000256" key="3">
    <source>
        <dbReference type="ARBA" id="ARBA00022723"/>
    </source>
</evidence>
<organism evidence="9">
    <name type="scientific">Edaphobacter paludis</name>
    <dbReference type="NCBI Taxonomy" id="3035702"/>
    <lineage>
        <taxon>Bacteria</taxon>
        <taxon>Pseudomonadati</taxon>
        <taxon>Acidobacteriota</taxon>
        <taxon>Terriglobia</taxon>
        <taxon>Terriglobales</taxon>
        <taxon>Acidobacteriaceae</taxon>
        <taxon>Edaphobacter</taxon>
    </lineage>
</organism>
<protein>
    <submittedName>
        <fullName evidence="9">Tannase/feruloyl esterase family alpha/beta hydrolase</fullName>
    </submittedName>
</protein>
<dbReference type="PANTHER" id="PTHR33938">
    <property type="entry name" value="FERULOYL ESTERASE B-RELATED"/>
    <property type="match status" value="1"/>
</dbReference>
<keyword evidence="5 9" id="KW-0378">Hydrolase</keyword>